<feature type="transmembrane region" description="Helical" evidence="1">
    <location>
        <begin position="12"/>
        <end position="33"/>
    </location>
</feature>
<keyword evidence="3" id="KW-1185">Reference proteome</keyword>
<dbReference type="AlphaFoldDB" id="A0AAQ3QMK1"/>
<dbReference type="EMBL" id="CP136896">
    <property type="protein sequence ID" value="WOL13590.1"/>
    <property type="molecule type" value="Genomic_DNA"/>
</dbReference>
<keyword evidence="1" id="KW-0472">Membrane</keyword>
<reference evidence="2 3" key="1">
    <citation type="submission" date="2023-10" db="EMBL/GenBank/DDBJ databases">
        <title>Chromosome-scale genome assembly provides insights into flower coloration mechanisms of Canna indica.</title>
        <authorList>
            <person name="Li C."/>
        </authorList>
    </citation>
    <scope>NUCLEOTIDE SEQUENCE [LARGE SCALE GENOMIC DNA]</scope>
    <source>
        <tissue evidence="2">Flower</tissue>
    </source>
</reference>
<dbReference type="Proteomes" id="UP001327560">
    <property type="component" value="Chromosome 7"/>
</dbReference>
<gene>
    <name evidence="2" type="ORF">Cni_G22360</name>
</gene>
<proteinExistence type="predicted"/>
<evidence type="ECO:0000313" key="2">
    <source>
        <dbReference type="EMBL" id="WOL13590.1"/>
    </source>
</evidence>
<protein>
    <submittedName>
        <fullName evidence="2">Uncharacterized protein</fullName>
    </submittedName>
</protein>
<keyword evidence="1" id="KW-1133">Transmembrane helix</keyword>
<keyword evidence="1" id="KW-0812">Transmembrane</keyword>
<accession>A0AAQ3QMK1</accession>
<sequence length="70" mass="7481">MRNSQRRAVKVAIDYFIIVLVVLFSAVPFVLVVDGSRPIRGGHRCASSPSFPALMFVQAKSGPSGKGPGH</sequence>
<evidence type="ECO:0000256" key="1">
    <source>
        <dbReference type="SAM" id="Phobius"/>
    </source>
</evidence>
<evidence type="ECO:0000313" key="3">
    <source>
        <dbReference type="Proteomes" id="UP001327560"/>
    </source>
</evidence>
<organism evidence="2 3">
    <name type="scientific">Canna indica</name>
    <name type="common">Indian-shot</name>
    <dbReference type="NCBI Taxonomy" id="4628"/>
    <lineage>
        <taxon>Eukaryota</taxon>
        <taxon>Viridiplantae</taxon>
        <taxon>Streptophyta</taxon>
        <taxon>Embryophyta</taxon>
        <taxon>Tracheophyta</taxon>
        <taxon>Spermatophyta</taxon>
        <taxon>Magnoliopsida</taxon>
        <taxon>Liliopsida</taxon>
        <taxon>Zingiberales</taxon>
        <taxon>Cannaceae</taxon>
        <taxon>Canna</taxon>
    </lineage>
</organism>
<name>A0AAQ3QMK1_9LILI</name>